<comment type="caution">
    <text evidence="1">The sequence shown here is derived from an EMBL/GenBank/DDBJ whole genome shotgun (WGS) entry which is preliminary data.</text>
</comment>
<dbReference type="EMBL" id="VSRR010014815">
    <property type="protein sequence ID" value="MPC57477.1"/>
    <property type="molecule type" value="Genomic_DNA"/>
</dbReference>
<dbReference type="AlphaFoldDB" id="A0A5B7GJK8"/>
<organism evidence="1 2">
    <name type="scientific">Portunus trituberculatus</name>
    <name type="common">Swimming crab</name>
    <name type="synonym">Neptunus trituberculatus</name>
    <dbReference type="NCBI Taxonomy" id="210409"/>
    <lineage>
        <taxon>Eukaryota</taxon>
        <taxon>Metazoa</taxon>
        <taxon>Ecdysozoa</taxon>
        <taxon>Arthropoda</taxon>
        <taxon>Crustacea</taxon>
        <taxon>Multicrustacea</taxon>
        <taxon>Malacostraca</taxon>
        <taxon>Eumalacostraca</taxon>
        <taxon>Eucarida</taxon>
        <taxon>Decapoda</taxon>
        <taxon>Pleocyemata</taxon>
        <taxon>Brachyura</taxon>
        <taxon>Eubrachyura</taxon>
        <taxon>Portunoidea</taxon>
        <taxon>Portunidae</taxon>
        <taxon>Portuninae</taxon>
        <taxon>Portunus</taxon>
    </lineage>
</organism>
<protein>
    <submittedName>
        <fullName evidence="1">Uncharacterized protein</fullName>
    </submittedName>
</protein>
<accession>A0A5B7GJK8</accession>
<reference evidence="1 2" key="1">
    <citation type="submission" date="2019-05" db="EMBL/GenBank/DDBJ databases">
        <title>Another draft genome of Portunus trituberculatus and its Hox gene families provides insights of decapod evolution.</title>
        <authorList>
            <person name="Jeong J.-H."/>
            <person name="Song I."/>
            <person name="Kim S."/>
            <person name="Choi T."/>
            <person name="Kim D."/>
            <person name="Ryu S."/>
            <person name="Kim W."/>
        </authorList>
    </citation>
    <scope>NUCLEOTIDE SEQUENCE [LARGE SCALE GENOMIC DNA]</scope>
    <source>
        <tissue evidence="1">Muscle</tissue>
    </source>
</reference>
<evidence type="ECO:0000313" key="1">
    <source>
        <dbReference type="EMBL" id="MPC57477.1"/>
    </source>
</evidence>
<proteinExistence type="predicted"/>
<dbReference type="Proteomes" id="UP000324222">
    <property type="component" value="Unassembled WGS sequence"/>
</dbReference>
<gene>
    <name evidence="1" type="ORF">E2C01_051457</name>
</gene>
<sequence length="111" mass="12378">METASCRLNLAAKTYVLFVGVFRNYRRTWGRSGTWRGTARGDSNDEEEEEKVTSLLGTIVSVCVGGGAQQGDTYIILPSPNTDARPPLTKSWCSLEILREPELKQRRSDDP</sequence>
<name>A0A5B7GJK8_PORTR</name>
<keyword evidence="2" id="KW-1185">Reference proteome</keyword>
<evidence type="ECO:0000313" key="2">
    <source>
        <dbReference type="Proteomes" id="UP000324222"/>
    </source>
</evidence>